<accession>A0A0K8TL62</accession>
<keyword evidence="2" id="KW-0808">Transferase</keyword>
<keyword evidence="2" id="KW-0418">Kinase</keyword>
<dbReference type="GO" id="GO:0016301">
    <property type="term" value="F:kinase activity"/>
    <property type="evidence" value="ECO:0007669"/>
    <property type="project" value="UniProtKB-KW"/>
</dbReference>
<feature type="compositionally biased region" description="Low complexity" evidence="1">
    <location>
        <begin position="8"/>
        <end position="41"/>
    </location>
</feature>
<proteinExistence type="evidence at transcript level"/>
<dbReference type="EMBL" id="GDAI01002707">
    <property type="protein sequence ID" value="JAI14896.1"/>
    <property type="molecule type" value="mRNA"/>
</dbReference>
<sequence length="216" mass="23699">IRFATLFSQKSPSVPSTTSSLSSSNISTSSSSQGASTYSQSITSSQRFMSQTSQEFLPTPQSPSQLSSTTNEEGYQIMIGQSYENFPQTQNNAFLHQHTSPPSSLTYTGIYDNESVINQQMKSMEITSSNEPPTKPMIASKPGNLQQQQRLIRSNSLRSSQEKMNPSLDEPLKIVEDSSDLYCNSSAAIKLPEKANCTVVQDNMFNSQSVINNKLG</sequence>
<protein>
    <submittedName>
        <fullName evidence="2">Putative focal adhesion kinase</fullName>
    </submittedName>
</protein>
<feature type="non-terminal residue" evidence="2">
    <location>
        <position position="1"/>
    </location>
</feature>
<name>A0A0K8TL62_TABBR</name>
<feature type="compositionally biased region" description="Low complexity" evidence="1">
    <location>
        <begin position="57"/>
        <end position="70"/>
    </location>
</feature>
<feature type="region of interest" description="Disordered" evidence="1">
    <location>
        <begin position="1"/>
        <end position="71"/>
    </location>
</feature>
<evidence type="ECO:0000256" key="1">
    <source>
        <dbReference type="SAM" id="MobiDB-lite"/>
    </source>
</evidence>
<evidence type="ECO:0000313" key="2">
    <source>
        <dbReference type="EMBL" id="JAI14896.1"/>
    </source>
</evidence>
<reference evidence="2" key="1">
    <citation type="journal article" date="2015" name="Insect Biochem. Mol. Biol.">
        <title>An insight into the sialome of the horse fly, Tabanus bromius.</title>
        <authorList>
            <person name="Ribeiro J.M."/>
            <person name="Kazimirova M."/>
            <person name="Takac P."/>
            <person name="Andersen J.F."/>
            <person name="Francischetti I.M."/>
        </authorList>
    </citation>
    <scope>NUCLEOTIDE SEQUENCE</scope>
</reference>
<organism evidence="2">
    <name type="scientific">Tabanus bromius</name>
    <name type="common">Band-eyed brown horse fly</name>
    <dbReference type="NCBI Taxonomy" id="304241"/>
    <lineage>
        <taxon>Eukaryota</taxon>
        <taxon>Metazoa</taxon>
        <taxon>Ecdysozoa</taxon>
        <taxon>Arthropoda</taxon>
        <taxon>Hexapoda</taxon>
        <taxon>Insecta</taxon>
        <taxon>Pterygota</taxon>
        <taxon>Neoptera</taxon>
        <taxon>Endopterygota</taxon>
        <taxon>Diptera</taxon>
        <taxon>Brachycera</taxon>
        <taxon>Tabanomorpha</taxon>
        <taxon>Tabanoidea</taxon>
        <taxon>Tabanidae</taxon>
        <taxon>Tabanus</taxon>
    </lineage>
</organism>
<dbReference type="AlphaFoldDB" id="A0A0K8TL62"/>
<feature type="region of interest" description="Disordered" evidence="1">
    <location>
        <begin position="127"/>
        <end position="146"/>
    </location>
</feature>
<feature type="compositionally biased region" description="Polar residues" evidence="1">
    <location>
        <begin position="42"/>
        <end position="56"/>
    </location>
</feature>